<comment type="similarity">
    <text evidence="1 3">Belongs to the short-chain dehydrogenases/reductases (SDR) family.</text>
</comment>
<evidence type="ECO:0000313" key="6">
    <source>
        <dbReference type="Proteomes" id="UP001484535"/>
    </source>
</evidence>
<feature type="domain" description="Ketoreductase" evidence="4">
    <location>
        <begin position="5"/>
        <end position="189"/>
    </location>
</feature>
<dbReference type="Gene3D" id="3.40.50.720">
    <property type="entry name" value="NAD(P)-binding Rossmann-like Domain"/>
    <property type="match status" value="1"/>
</dbReference>
<reference evidence="5 6" key="1">
    <citation type="submission" date="2024-05" db="EMBL/GenBank/DDBJ databases">
        <authorList>
            <person name="Park S."/>
        </authorList>
    </citation>
    <scope>NUCLEOTIDE SEQUENCE [LARGE SCALE GENOMIC DNA]</scope>
    <source>
        <strain evidence="5 6">DGU5</strain>
    </source>
</reference>
<dbReference type="SUPFAM" id="SSF51735">
    <property type="entry name" value="NAD(P)-binding Rossmann-fold domains"/>
    <property type="match status" value="1"/>
</dbReference>
<dbReference type="SMART" id="SM00822">
    <property type="entry name" value="PKS_KR"/>
    <property type="match status" value="1"/>
</dbReference>
<dbReference type="InterPro" id="IPR057326">
    <property type="entry name" value="KR_dom"/>
</dbReference>
<name>A0ABV0CZT6_9SPHN</name>
<proteinExistence type="inferred from homology"/>
<organism evidence="5 6">
    <name type="scientific">Aurantiacibacter flavus</name>
    <dbReference type="NCBI Taxonomy" id="3145232"/>
    <lineage>
        <taxon>Bacteria</taxon>
        <taxon>Pseudomonadati</taxon>
        <taxon>Pseudomonadota</taxon>
        <taxon>Alphaproteobacteria</taxon>
        <taxon>Sphingomonadales</taxon>
        <taxon>Erythrobacteraceae</taxon>
        <taxon>Aurantiacibacter</taxon>
    </lineage>
</organism>
<dbReference type="PRINTS" id="PR00081">
    <property type="entry name" value="GDHRDH"/>
</dbReference>
<dbReference type="PANTHER" id="PTHR44196:SF2">
    <property type="entry name" value="SHORT-CHAIN DEHYDROGENASE-RELATED"/>
    <property type="match status" value="1"/>
</dbReference>
<evidence type="ECO:0000256" key="3">
    <source>
        <dbReference type="RuleBase" id="RU000363"/>
    </source>
</evidence>
<gene>
    <name evidence="5" type="ORF">ABDJ38_13550</name>
</gene>
<dbReference type="Pfam" id="PF00106">
    <property type="entry name" value="adh_short"/>
    <property type="match status" value="1"/>
</dbReference>
<evidence type="ECO:0000256" key="2">
    <source>
        <dbReference type="ARBA" id="ARBA00023002"/>
    </source>
</evidence>
<evidence type="ECO:0000259" key="4">
    <source>
        <dbReference type="SMART" id="SM00822"/>
    </source>
</evidence>
<dbReference type="InterPro" id="IPR002347">
    <property type="entry name" value="SDR_fam"/>
</dbReference>
<keyword evidence="6" id="KW-1185">Reference proteome</keyword>
<dbReference type="PRINTS" id="PR00080">
    <property type="entry name" value="SDRFAMILY"/>
</dbReference>
<sequence>MNTGKWALVTGASGGMGVEFASLLAERGYNLVLTARSADRLEKVASNLRSFGGQIHVERSDLSQEGAAAALVETIRKRGIVLDVLINNAGQGLHGDFVDQSAEDIEQMLRLNISSLTTLTHEIATGMAERRRGHILLVASLTAFMPCPTYAAYAASKAYVRNFGEALHAEMAPRDVTVTVLSPGLMDTGFLNAAGQEPSKSMKRTMTSPRETAKAGIDALFAGRQTVVAGSMNRLVAAVSAFIPRGRLTRMAGQLLQE</sequence>
<accession>A0ABV0CZT6</accession>
<dbReference type="EMBL" id="JBDLBR010000004">
    <property type="protein sequence ID" value="MEN7538202.1"/>
    <property type="molecule type" value="Genomic_DNA"/>
</dbReference>
<dbReference type="InterPro" id="IPR036291">
    <property type="entry name" value="NAD(P)-bd_dom_sf"/>
</dbReference>
<evidence type="ECO:0000256" key="1">
    <source>
        <dbReference type="ARBA" id="ARBA00006484"/>
    </source>
</evidence>
<comment type="caution">
    <text evidence="5">The sequence shown here is derived from an EMBL/GenBank/DDBJ whole genome shotgun (WGS) entry which is preliminary data.</text>
</comment>
<dbReference type="PROSITE" id="PS00061">
    <property type="entry name" value="ADH_SHORT"/>
    <property type="match status" value="1"/>
</dbReference>
<dbReference type="PANTHER" id="PTHR44196">
    <property type="entry name" value="DEHYDROGENASE/REDUCTASE SDR FAMILY MEMBER 7B"/>
    <property type="match status" value="1"/>
</dbReference>
<dbReference type="PIRSF" id="PIRSF000126">
    <property type="entry name" value="11-beta-HSD1"/>
    <property type="match status" value="1"/>
</dbReference>
<protein>
    <submittedName>
        <fullName evidence="5">SDR family NAD(P)-dependent oxidoreductase</fullName>
    </submittedName>
</protein>
<keyword evidence="2" id="KW-0560">Oxidoreductase</keyword>
<dbReference type="InterPro" id="IPR020904">
    <property type="entry name" value="Sc_DH/Rdtase_CS"/>
</dbReference>
<evidence type="ECO:0000313" key="5">
    <source>
        <dbReference type="EMBL" id="MEN7538202.1"/>
    </source>
</evidence>
<dbReference type="Proteomes" id="UP001484535">
    <property type="component" value="Unassembled WGS sequence"/>
</dbReference>